<organism evidence="1 2">
    <name type="scientific">Algoriphagus aquaeductus</name>
    <dbReference type="NCBI Taxonomy" id="475299"/>
    <lineage>
        <taxon>Bacteria</taxon>
        <taxon>Pseudomonadati</taxon>
        <taxon>Bacteroidota</taxon>
        <taxon>Cytophagia</taxon>
        <taxon>Cytophagales</taxon>
        <taxon>Cyclobacteriaceae</taxon>
        <taxon>Algoriphagus</taxon>
    </lineage>
</organism>
<protein>
    <submittedName>
        <fullName evidence="1">Uncharacterized protein</fullName>
    </submittedName>
</protein>
<dbReference type="AlphaFoldDB" id="A0A326RZJ2"/>
<reference evidence="1 2" key="1">
    <citation type="submission" date="2018-06" db="EMBL/GenBank/DDBJ databases">
        <title>Genomic Encyclopedia of Archaeal and Bacterial Type Strains, Phase II (KMG-II): from individual species to whole genera.</title>
        <authorList>
            <person name="Goeker M."/>
        </authorList>
    </citation>
    <scope>NUCLEOTIDE SEQUENCE [LARGE SCALE GENOMIC DNA]</scope>
    <source>
        <strain evidence="1 2">T4</strain>
    </source>
</reference>
<accession>A0A326RZJ2</accession>
<gene>
    <name evidence="1" type="ORF">CLV31_109140</name>
</gene>
<evidence type="ECO:0000313" key="2">
    <source>
        <dbReference type="Proteomes" id="UP000248917"/>
    </source>
</evidence>
<evidence type="ECO:0000313" key="1">
    <source>
        <dbReference type="EMBL" id="PZV82279.1"/>
    </source>
</evidence>
<comment type="caution">
    <text evidence="1">The sequence shown here is derived from an EMBL/GenBank/DDBJ whole genome shotgun (WGS) entry which is preliminary data.</text>
</comment>
<dbReference type="EMBL" id="QKTX01000009">
    <property type="protein sequence ID" value="PZV82279.1"/>
    <property type="molecule type" value="Genomic_DNA"/>
</dbReference>
<dbReference type="Proteomes" id="UP000248917">
    <property type="component" value="Unassembled WGS sequence"/>
</dbReference>
<keyword evidence="2" id="KW-1185">Reference proteome</keyword>
<sequence length="54" mass="6282">MLHVLSNLKYFDDLNPPSPLRKEEFAKIQHQTFKSFACVQDCGYSLSFNSKFNP</sequence>
<proteinExistence type="predicted"/>
<name>A0A326RZJ2_9BACT</name>